<protein>
    <submittedName>
        <fullName evidence="1">DUF393 domain-containing protein</fullName>
    </submittedName>
</protein>
<dbReference type="Pfam" id="PF04134">
    <property type="entry name" value="DCC1-like"/>
    <property type="match status" value="1"/>
</dbReference>
<dbReference type="RefSeq" id="WP_110559231.1">
    <property type="nucleotide sequence ID" value="NZ_PRCW01000010.1"/>
</dbReference>
<gene>
    <name evidence="1" type="ORF">C3920_00890</name>
</gene>
<evidence type="ECO:0000313" key="2">
    <source>
        <dbReference type="Proteomes" id="UP000248116"/>
    </source>
</evidence>
<accession>A0ABX5P5U4</accession>
<comment type="caution">
    <text evidence="1">The sequence shown here is derived from an EMBL/GenBank/DDBJ whole genome shotgun (WGS) entry which is preliminary data.</text>
</comment>
<keyword evidence="2" id="KW-1185">Reference proteome</keyword>
<evidence type="ECO:0000313" key="1">
    <source>
        <dbReference type="EMBL" id="PYD49164.1"/>
    </source>
</evidence>
<dbReference type="EMBL" id="PRCW01000010">
    <property type="protein sequence ID" value="PYD49164.1"/>
    <property type="molecule type" value="Genomic_DNA"/>
</dbReference>
<organism evidence="1 2">
    <name type="scientific">Novacetimonas pomaceti</name>
    <dbReference type="NCBI Taxonomy" id="2021998"/>
    <lineage>
        <taxon>Bacteria</taxon>
        <taxon>Pseudomonadati</taxon>
        <taxon>Pseudomonadota</taxon>
        <taxon>Alphaproteobacteria</taxon>
        <taxon>Acetobacterales</taxon>
        <taxon>Acetobacteraceae</taxon>
        <taxon>Novacetimonas</taxon>
    </lineage>
</organism>
<dbReference type="InterPro" id="IPR007263">
    <property type="entry name" value="DCC1-like"/>
</dbReference>
<sequence length="124" mass="14288">MNDRPDDTLPDDTLIVWYDGGCPLCLREIALMRRLDRAKRIHFVDLTDPAQPCPLDRQLLLDRFHARKGSVIYDGAAAFAAMWRAIPVLRPLGELARLPPVLWGLEAAYRGFLRVRPVLQRWVR</sequence>
<proteinExistence type="predicted"/>
<dbReference type="Proteomes" id="UP000248116">
    <property type="component" value="Unassembled WGS sequence"/>
</dbReference>
<name>A0ABX5P5U4_9PROT</name>
<reference evidence="1 2" key="1">
    <citation type="submission" date="2018-02" db="EMBL/GenBank/DDBJ databases">
        <authorList>
            <person name="Skraban J."/>
            <person name="Trcek J."/>
        </authorList>
    </citation>
    <scope>NUCLEOTIDE SEQUENCE [LARGE SCALE GENOMIC DNA]</scope>
    <source>
        <strain evidence="1 2">AV446</strain>
    </source>
</reference>